<dbReference type="AlphaFoldDB" id="A0A147BNQ3"/>
<dbReference type="InterPro" id="IPR026236">
    <property type="entry name" value="Int2_metazoa"/>
</dbReference>
<evidence type="ECO:0000313" key="4">
    <source>
        <dbReference type="EMBL" id="JAR92407.1"/>
    </source>
</evidence>
<dbReference type="GO" id="GO:0032039">
    <property type="term" value="C:integrator complex"/>
    <property type="evidence" value="ECO:0007669"/>
    <property type="project" value="InterPro"/>
</dbReference>
<dbReference type="GO" id="GO:0034472">
    <property type="term" value="P:snRNA 3'-end processing"/>
    <property type="evidence" value="ECO:0007669"/>
    <property type="project" value="TreeGrafter"/>
</dbReference>
<comment type="subcellular location">
    <subcellularLocation>
        <location evidence="1">Nucleus</location>
    </subcellularLocation>
</comment>
<dbReference type="PANTHER" id="PTHR28608">
    <property type="entry name" value="INTEGRATOR COMPLEX SUBUNIT 2"/>
    <property type="match status" value="1"/>
</dbReference>
<dbReference type="PANTHER" id="PTHR28608:SF1">
    <property type="entry name" value="INTEGRATOR COMPLEX SUBUNIT 2"/>
    <property type="match status" value="1"/>
</dbReference>
<evidence type="ECO:0000256" key="1">
    <source>
        <dbReference type="ARBA" id="ARBA00004123"/>
    </source>
</evidence>
<proteinExistence type="inferred from homology"/>
<evidence type="ECO:0000256" key="2">
    <source>
        <dbReference type="ARBA" id="ARBA00006705"/>
    </source>
</evidence>
<evidence type="ECO:0000256" key="3">
    <source>
        <dbReference type="ARBA" id="ARBA00023242"/>
    </source>
</evidence>
<keyword evidence="3" id="KW-0539">Nucleus</keyword>
<accession>A0A147BNQ3</accession>
<organism evidence="4">
    <name type="scientific">Ixodes ricinus</name>
    <name type="common">Common tick</name>
    <name type="synonym">Acarus ricinus</name>
    <dbReference type="NCBI Taxonomy" id="34613"/>
    <lineage>
        <taxon>Eukaryota</taxon>
        <taxon>Metazoa</taxon>
        <taxon>Ecdysozoa</taxon>
        <taxon>Arthropoda</taxon>
        <taxon>Chelicerata</taxon>
        <taxon>Arachnida</taxon>
        <taxon>Acari</taxon>
        <taxon>Parasitiformes</taxon>
        <taxon>Ixodida</taxon>
        <taxon>Ixodoidea</taxon>
        <taxon>Ixodidae</taxon>
        <taxon>Ixodinae</taxon>
        <taxon>Ixodes</taxon>
    </lineage>
</organism>
<dbReference type="Pfam" id="PF14750">
    <property type="entry name" value="INTS2"/>
    <property type="match status" value="1"/>
</dbReference>
<dbReference type="EMBL" id="GEGO01002997">
    <property type="protein sequence ID" value="JAR92407.1"/>
    <property type="molecule type" value="Transcribed_RNA"/>
</dbReference>
<sequence length="1154" mass="127842">MTEVKLNGKSRVPVTPRAYDAIQNVDVDNLAALPEWELRPLLPCLVRMALCSPLDQRRDWAQKKKTVLKILSGIELVNSLVALLSIDFHALELDVKKEQQLRLKLGAHSGDSILISSLQNSLALEFERSDAARKLRLVLSELLAFIAQVKDSRSDPGTKSSDLFDNDVYLDEVSDVMCIAHAELPGILHIQDIAETLIHLKNGPNLLCRLIANAPDSFSEVCLALISNGDRQDEDTVGGCIRMQALHLLCQMNPAQALIVRAKAVELCRMPGLAVLLTLDHCEPDSDSELAGDLVAFVSGLLLGSDDKVRTWFAQYVRSCQKKGETGKGSTLEALRGELLSRLQRLVLFSMEQQDLPDCRVVQANSLLRLFCALRGIAGLKFTEDEVAVLVQLATSHPPPSAAGIRFVSLGLCMLLACPSLVSSQEHEKQATRWIRWLMREESYFGRTSGVNASFGEMLLLIAIHFHGNQLSPIADLVCSTLGMKIPIRPNSLAKMKAVFTQELFTDQVVTAHAVKVAVTPNLNADTAGFLPVHCIYQLLKSRAFTKHRVRIKEWVLKQLCASVPPLHPILPALVEVYVNSVIVPSCKGSQETTNEPLSEEEIASVFGQVLQDGAANGTQGKHAVGTGCVTSRDDTSGLMVPQLLLLYYLLLYEDTRLNNMKAIVTSGRKVKRYGADFLSQLPMRYLVTTAQRDERYAGLFPPLLRLLASHHPHLCMVDDWLRGEGGAVTSLPQRRFGPRVGPRAPCSVQGLSQAFCSLRKCPIDLMSQLDRLNTLPLHQLWPYAQPLISHLPLLLQEGSPRQVMERAKQVWWRLNEVFPRRLWVLTANALRLPCHSRLRPLTLDDLVLDPLHALRCDKRVFRCAPVLELVLHMLRALLAASRTHLSHHQLEHPVAGEKGSAAEADKDREDLRLALVAAQESAAVQILLECCLPTEAEKMKDDGFLTDLREVQTLVCTHLHQVFISDPNLVRLVHFQGYPSELLPVSVSLIPSMHICLDFIPELLSQPHLEKQVFAIELASYLCLQYSIAKSLSIARLCVNVTHTLLGVLPSYQRPLLFLPALPALVRMCRAFPPLAEDVAVLLLQLGRVCLSQECTAAPPQLGFSANQLEKCTASMDSQGLLERLPTNSALCRAIHKSFADLCDSAVLNRTIY</sequence>
<dbReference type="PRINTS" id="PR02105">
    <property type="entry name" value="INTSUBUNIT2"/>
</dbReference>
<dbReference type="InterPro" id="IPR029321">
    <property type="entry name" value="INTS2"/>
</dbReference>
<protein>
    <submittedName>
        <fullName evidence="4">Putative integrator complex subunitintegrator complex subunit</fullName>
    </submittedName>
</protein>
<comment type="similarity">
    <text evidence="2">Belongs to the Integrator subunit 2 family.</text>
</comment>
<reference evidence="4" key="1">
    <citation type="journal article" date="2018" name="PLoS Negl. Trop. Dis.">
        <title>Sialome diversity of ticks revealed by RNAseq of single tick salivary glands.</title>
        <authorList>
            <person name="Perner J."/>
            <person name="Kropackova S."/>
            <person name="Kopacek P."/>
            <person name="Ribeiro J.M."/>
        </authorList>
    </citation>
    <scope>NUCLEOTIDE SEQUENCE</scope>
    <source>
        <strain evidence="4">Siblings of single egg batch collected in Ceske Budejovice</strain>
        <tissue evidence="4">Salivary glands</tissue>
    </source>
</reference>
<name>A0A147BNQ3_IXORI</name>